<gene>
    <name evidence="2" type="ORF">FRX48_02703</name>
</gene>
<sequence length="298" mass="31363">MAFAGRDPNASAKHLDVDEEKPQLNHHCNECGPNSYCTHSSDDDTPPPFNEPTNNITAVHQILGPAYPSPALPTPTIPMLNPQNLSGLLTENVDQHASGYLVFTNHGTLLASNDGTPVKFARKASALTALTWRLTEAALLSNGMQATSGPSISAAPLKTLETDAAPGGGELQMMVTEVEDKTLVVEYVKERILVAAMKETAEICKGSRPAEGDEDRRGGESVSSGGAEGVESENSAGERGSSTGSTGSGRPEGESSGTASESVAENLSKLQILKLKAEGLRDALRIDLKNFCMPDTFT</sequence>
<reference evidence="2 3" key="1">
    <citation type="submission" date="2019-09" db="EMBL/GenBank/DDBJ databases">
        <title>The hologenome of the rock-dwelling lichen Lasallia pustulata.</title>
        <authorList>
            <person name="Greshake Tzovaras B."/>
            <person name="Segers F."/>
            <person name="Bicker A."/>
            <person name="Dal Grande F."/>
            <person name="Otte J."/>
            <person name="Hankeln T."/>
            <person name="Schmitt I."/>
            <person name="Ebersberger I."/>
        </authorList>
    </citation>
    <scope>NUCLEOTIDE SEQUENCE [LARGE SCALE GENOMIC DNA]</scope>
    <source>
        <strain evidence="2">A1-1</strain>
    </source>
</reference>
<protein>
    <submittedName>
        <fullName evidence="2">Uncharacterized protein</fullName>
    </submittedName>
</protein>
<evidence type="ECO:0000256" key="1">
    <source>
        <dbReference type="SAM" id="MobiDB-lite"/>
    </source>
</evidence>
<dbReference type="Gene3D" id="3.30.450.30">
    <property type="entry name" value="Dynein light chain 2a, cytoplasmic"/>
    <property type="match status" value="1"/>
</dbReference>
<dbReference type="Proteomes" id="UP000324767">
    <property type="component" value="Unassembled WGS sequence"/>
</dbReference>
<proteinExistence type="predicted"/>
<evidence type="ECO:0000313" key="3">
    <source>
        <dbReference type="Proteomes" id="UP000324767"/>
    </source>
</evidence>
<evidence type="ECO:0000313" key="2">
    <source>
        <dbReference type="EMBL" id="KAA6412960.1"/>
    </source>
</evidence>
<name>A0A5M8PTK7_9LECA</name>
<feature type="region of interest" description="Disordered" evidence="1">
    <location>
        <begin position="205"/>
        <end position="263"/>
    </location>
</feature>
<accession>A0A5M8PTK7</accession>
<dbReference type="EMBL" id="VXIT01000004">
    <property type="protein sequence ID" value="KAA6412960.1"/>
    <property type="molecule type" value="Genomic_DNA"/>
</dbReference>
<feature type="compositionally biased region" description="Low complexity" evidence="1">
    <location>
        <begin position="232"/>
        <end position="258"/>
    </location>
</feature>
<dbReference type="OrthoDB" id="3924760at2759"/>
<organism evidence="2 3">
    <name type="scientific">Lasallia pustulata</name>
    <dbReference type="NCBI Taxonomy" id="136370"/>
    <lineage>
        <taxon>Eukaryota</taxon>
        <taxon>Fungi</taxon>
        <taxon>Dikarya</taxon>
        <taxon>Ascomycota</taxon>
        <taxon>Pezizomycotina</taxon>
        <taxon>Lecanoromycetes</taxon>
        <taxon>OSLEUM clade</taxon>
        <taxon>Umbilicariomycetidae</taxon>
        <taxon>Umbilicariales</taxon>
        <taxon>Umbilicariaceae</taxon>
        <taxon>Lasallia</taxon>
    </lineage>
</organism>
<feature type="compositionally biased region" description="Basic and acidic residues" evidence="1">
    <location>
        <begin position="208"/>
        <end position="219"/>
    </location>
</feature>
<comment type="caution">
    <text evidence="2">The sequence shown here is derived from an EMBL/GenBank/DDBJ whole genome shotgun (WGS) entry which is preliminary data.</text>
</comment>
<dbReference type="AlphaFoldDB" id="A0A5M8PTK7"/>